<evidence type="ECO:0000256" key="2">
    <source>
        <dbReference type="ARBA" id="ARBA00023125"/>
    </source>
</evidence>
<evidence type="ECO:0000259" key="6">
    <source>
        <dbReference type="PROSITE" id="PS50048"/>
    </source>
</evidence>
<keyword evidence="1" id="KW-0805">Transcription regulation</keyword>
<reference evidence="7" key="1">
    <citation type="submission" date="2022-11" db="EMBL/GenBank/DDBJ databases">
        <authorList>
            <person name="Petersen C."/>
        </authorList>
    </citation>
    <scope>NUCLEOTIDE SEQUENCE</scope>
    <source>
        <strain evidence="7">IBT 30069</strain>
    </source>
</reference>
<dbReference type="EMBL" id="JAPQKH010000005">
    <property type="protein sequence ID" value="KAJ5096767.1"/>
    <property type="molecule type" value="Genomic_DNA"/>
</dbReference>
<keyword evidence="3" id="KW-0804">Transcription</keyword>
<organism evidence="7 8">
    <name type="scientific">Penicillium angulare</name>
    <dbReference type="NCBI Taxonomy" id="116970"/>
    <lineage>
        <taxon>Eukaryota</taxon>
        <taxon>Fungi</taxon>
        <taxon>Dikarya</taxon>
        <taxon>Ascomycota</taxon>
        <taxon>Pezizomycotina</taxon>
        <taxon>Eurotiomycetes</taxon>
        <taxon>Eurotiomycetidae</taxon>
        <taxon>Eurotiales</taxon>
        <taxon>Aspergillaceae</taxon>
        <taxon>Penicillium</taxon>
    </lineage>
</organism>
<dbReference type="AlphaFoldDB" id="A0A9W9K9A4"/>
<keyword evidence="8" id="KW-1185">Reference proteome</keyword>
<reference evidence="7" key="2">
    <citation type="journal article" date="2023" name="IMA Fungus">
        <title>Comparative genomic study of the Penicillium genus elucidates a diverse pangenome and 15 lateral gene transfer events.</title>
        <authorList>
            <person name="Petersen C."/>
            <person name="Sorensen T."/>
            <person name="Nielsen M.R."/>
            <person name="Sondergaard T.E."/>
            <person name="Sorensen J.L."/>
            <person name="Fitzpatrick D.A."/>
            <person name="Frisvad J.C."/>
            <person name="Nielsen K.L."/>
        </authorList>
    </citation>
    <scope>NUCLEOTIDE SEQUENCE</scope>
    <source>
        <strain evidence="7">IBT 30069</strain>
    </source>
</reference>
<dbReference type="InterPro" id="IPR001138">
    <property type="entry name" value="Zn2Cys6_DnaBD"/>
</dbReference>
<dbReference type="GO" id="GO:0008270">
    <property type="term" value="F:zinc ion binding"/>
    <property type="evidence" value="ECO:0007669"/>
    <property type="project" value="InterPro"/>
</dbReference>
<evidence type="ECO:0000256" key="1">
    <source>
        <dbReference type="ARBA" id="ARBA00023015"/>
    </source>
</evidence>
<feature type="compositionally biased region" description="Low complexity" evidence="5">
    <location>
        <begin position="64"/>
        <end position="90"/>
    </location>
</feature>
<dbReference type="InterPro" id="IPR036864">
    <property type="entry name" value="Zn2-C6_fun-type_DNA-bd_sf"/>
</dbReference>
<dbReference type="CDD" id="cd00067">
    <property type="entry name" value="GAL4"/>
    <property type="match status" value="1"/>
</dbReference>
<dbReference type="PROSITE" id="PS50048">
    <property type="entry name" value="ZN2_CY6_FUNGAL_2"/>
    <property type="match status" value="1"/>
</dbReference>
<dbReference type="InterPro" id="IPR053157">
    <property type="entry name" value="Sterol_Uptake_Regulator"/>
</dbReference>
<sequence>MGPRRTHRKSRNGCPQCKARRLKCDERYPCTNCAKHNIHCEYVARSESITADGGTPASTVSPVTQPQTQIQGQTQTHGQTPTQTQPQTHHYPYADTPSSNYQRTPDSGTEVEQRLNLLGILPGSQQDDAPIHNSDDWSLDLELMHHFSTVTCNTMAHREDIRHVWRVIFPLEGYANKYLMHGILALAALHRAYLLPNPQQKDKYVKAAAYHISTGLVEFRELIASPLDPKNWQPVFCFTGIINVYLLAVAIRSGTGRWPAPIPNLIEAFASVKGLQALMGPFLHSIRKTQLAPLVNGIWLVDPEIIPSISQTSQSLLPPDTWVQASRLHNLIDNYVFPLPGPGPVSNTAYGERSSSETMNYLSERRKDYKTALESFERSCRATEIAGMHIERGIVFLFAHPLSKQFHDDLEASEPAALIILAHYCVLVQLVDEVWYMDGLAWQLLENIENNLRPGFEEWLVWPKQWVYRRR</sequence>
<keyword evidence="2" id="KW-0238">DNA-binding</keyword>
<dbReference type="Gene3D" id="4.10.240.10">
    <property type="entry name" value="Zn(2)-C6 fungal-type DNA-binding domain"/>
    <property type="match status" value="1"/>
</dbReference>
<protein>
    <recommendedName>
        <fullName evidence="6">Zn(2)-C6 fungal-type domain-containing protein</fullName>
    </recommendedName>
</protein>
<comment type="caution">
    <text evidence="7">The sequence shown here is derived from an EMBL/GenBank/DDBJ whole genome shotgun (WGS) entry which is preliminary data.</text>
</comment>
<dbReference type="GO" id="GO:0003677">
    <property type="term" value="F:DNA binding"/>
    <property type="evidence" value="ECO:0007669"/>
    <property type="project" value="UniProtKB-KW"/>
</dbReference>
<dbReference type="OrthoDB" id="5350673at2759"/>
<evidence type="ECO:0000256" key="5">
    <source>
        <dbReference type="SAM" id="MobiDB-lite"/>
    </source>
</evidence>
<dbReference type="Proteomes" id="UP001149165">
    <property type="component" value="Unassembled WGS sequence"/>
</dbReference>
<dbReference type="GO" id="GO:0001228">
    <property type="term" value="F:DNA-binding transcription activator activity, RNA polymerase II-specific"/>
    <property type="evidence" value="ECO:0007669"/>
    <property type="project" value="TreeGrafter"/>
</dbReference>
<feature type="compositionally biased region" description="Polar residues" evidence="5">
    <location>
        <begin position="96"/>
        <end position="107"/>
    </location>
</feature>
<accession>A0A9W9K9A4</accession>
<dbReference type="PROSITE" id="PS00463">
    <property type="entry name" value="ZN2_CY6_FUNGAL_1"/>
    <property type="match status" value="1"/>
</dbReference>
<name>A0A9W9K9A4_9EURO</name>
<evidence type="ECO:0000313" key="7">
    <source>
        <dbReference type="EMBL" id="KAJ5096767.1"/>
    </source>
</evidence>
<proteinExistence type="predicted"/>
<feature type="region of interest" description="Disordered" evidence="5">
    <location>
        <begin position="50"/>
        <end position="109"/>
    </location>
</feature>
<evidence type="ECO:0000256" key="3">
    <source>
        <dbReference type="ARBA" id="ARBA00023163"/>
    </source>
</evidence>
<dbReference type="SUPFAM" id="SSF57701">
    <property type="entry name" value="Zn2/Cys6 DNA-binding domain"/>
    <property type="match status" value="1"/>
</dbReference>
<evidence type="ECO:0000256" key="4">
    <source>
        <dbReference type="ARBA" id="ARBA00023242"/>
    </source>
</evidence>
<dbReference type="Pfam" id="PF00172">
    <property type="entry name" value="Zn_clus"/>
    <property type="match status" value="1"/>
</dbReference>
<dbReference type="PANTHER" id="PTHR47784">
    <property type="entry name" value="STEROL UPTAKE CONTROL PROTEIN 2"/>
    <property type="match status" value="1"/>
</dbReference>
<evidence type="ECO:0000313" key="8">
    <source>
        <dbReference type="Proteomes" id="UP001149165"/>
    </source>
</evidence>
<feature type="domain" description="Zn(2)-C6 fungal-type" evidence="6">
    <location>
        <begin position="13"/>
        <end position="42"/>
    </location>
</feature>
<dbReference type="SMART" id="SM00066">
    <property type="entry name" value="GAL4"/>
    <property type="match status" value="1"/>
</dbReference>
<dbReference type="PANTHER" id="PTHR47784:SF5">
    <property type="entry name" value="STEROL UPTAKE CONTROL PROTEIN 2"/>
    <property type="match status" value="1"/>
</dbReference>
<gene>
    <name evidence="7" type="ORF">N7456_007488</name>
</gene>
<keyword evidence="4" id="KW-0539">Nucleus</keyword>